<comment type="similarity">
    <text evidence="2">Belongs to the complex I subunit 4L family.</text>
</comment>
<keyword evidence="5" id="KW-1278">Translocase</keyword>
<evidence type="ECO:0000256" key="8">
    <source>
        <dbReference type="ARBA" id="ARBA00023136"/>
    </source>
</evidence>
<accession>A0AAU6PWU2</accession>
<protein>
    <recommendedName>
        <fullName evidence="3">NADH-ubiquinone oxidoreductase chain 4L</fullName>
    </recommendedName>
    <alternativeName>
        <fullName evidence="9">NADH dehydrogenase subunit 4L</fullName>
    </alternativeName>
</protein>
<keyword evidence="7" id="KW-0520">NAD</keyword>
<evidence type="ECO:0000256" key="3">
    <source>
        <dbReference type="ARBA" id="ARBA00016612"/>
    </source>
</evidence>
<feature type="transmembrane region" description="Helical" evidence="10">
    <location>
        <begin position="60"/>
        <end position="80"/>
    </location>
</feature>
<evidence type="ECO:0000256" key="7">
    <source>
        <dbReference type="ARBA" id="ARBA00023027"/>
    </source>
</evidence>
<evidence type="ECO:0000256" key="6">
    <source>
        <dbReference type="ARBA" id="ARBA00022989"/>
    </source>
</evidence>
<comment type="subcellular location">
    <subcellularLocation>
        <location evidence="1">Membrane</location>
        <topology evidence="1">Multi-pass membrane protein</topology>
    </subcellularLocation>
</comment>
<dbReference type="EMBL" id="OM994402">
    <property type="protein sequence ID" value="WYA84541.1"/>
    <property type="molecule type" value="Genomic_DNA"/>
</dbReference>
<dbReference type="Gene3D" id="1.10.287.3510">
    <property type="match status" value="1"/>
</dbReference>
<reference evidence="11" key="1">
    <citation type="submission" date="2022-03" db="EMBL/GenBank/DDBJ databases">
        <title>The complete mitochondrion genome of Macrophiothrix sp.WZD-2021.</title>
        <authorList>
            <person name="Shi W."/>
            <person name="Liao X."/>
        </authorList>
    </citation>
    <scope>NUCLEOTIDE SEQUENCE</scope>
</reference>
<organism evidence="11">
    <name type="scientific">Macrophiothrix sp</name>
    <dbReference type="NCBI Taxonomy" id="3135532"/>
    <lineage>
        <taxon>Eukaryota</taxon>
        <taxon>Metazoa</taxon>
        <taxon>Echinodermata</taxon>
        <taxon>Eleutherozoa</taxon>
        <taxon>Asterozoa</taxon>
        <taxon>Ophiuroidea</taxon>
        <taxon>Myophiuroidea</taxon>
        <taxon>Metophiurida</taxon>
        <taxon>Ophintegrida</taxon>
        <taxon>Amphilepidida</taxon>
        <taxon>Ophiurina</taxon>
        <taxon>Gnathophiurina</taxon>
        <taxon>Ophiactoidea</taxon>
        <taxon>Ophiotrichidae</taxon>
        <taxon>Macrophiothrix</taxon>
    </lineage>
</organism>
<geneLocation type="mitochondrion" evidence="11"/>
<proteinExistence type="inferred from homology"/>
<feature type="transmembrane region" description="Helical" evidence="10">
    <location>
        <begin position="24"/>
        <end position="48"/>
    </location>
</feature>
<dbReference type="Pfam" id="PF00420">
    <property type="entry name" value="Oxidored_q2"/>
    <property type="match status" value="1"/>
</dbReference>
<name>A0AAU6PWU2_9ECHI</name>
<keyword evidence="6 10" id="KW-1133">Transmembrane helix</keyword>
<keyword evidence="4 10" id="KW-0812">Transmembrane</keyword>
<gene>
    <name evidence="11" type="primary">nad4l</name>
</gene>
<evidence type="ECO:0000256" key="9">
    <source>
        <dbReference type="ARBA" id="ARBA00031586"/>
    </source>
</evidence>
<keyword evidence="11" id="KW-0496">Mitochondrion</keyword>
<evidence type="ECO:0000256" key="10">
    <source>
        <dbReference type="SAM" id="Phobius"/>
    </source>
</evidence>
<keyword evidence="8 10" id="KW-0472">Membrane</keyword>
<dbReference type="InterPro" id="IPR039428">
    <property type="entry name" value="NUOK/Mnh_C1-like"/>
</dbReference>
<evidence type="ECO:0000256" key="2">
    <source>
        <dbReference type="ARBA" id="ARBA00010519"/>
    </source>
</evidence>
<evidence type="ECO:0000256" key="1">
    <source>
        <dbReference type="ARBA" id="ARBA00004141"/>
    </source>
</evidence>
<sequence length="97" mass="10553">MVIFNLFIVVSILAAISIIYNSKFLLSVIISLEFVILNSIALIIYTGLLTNNPHYIQTSIFILALSAVEASIGVSLVALLSRNLSEVSLNNLNTLKT</sequence>
<evidence type="ECO:0000256" key="5">
    <source>
        <dbReference type="ARBA" id="ARBA00022967"/>
    </source>
</evidence>
<evidence type="ECO:0000256" key="4">
    <source>
        <dbReference type="ARBA" id="ARBA00022692"/>
    </source>
</evidence>
<dbReference type="AlphaFoldDB" id="A0AAU6PWU2"/>
<evidence type="ECO:0000313" key="11">
    <source>
        <dbReference type="EMBL" id="WYA84541.1"/>
    </source>
</evidence>
<dbReference type="GO" id="GO:0016020">
    <property type="term" value="C:membrane"/>
    <property type="evidence" value="ECO:0007669"/>
    <property type="project" value="UniProtKB-SubCell"/>
</dbReference>